<name>A0A8T2Q152_CERRI</name>
<keyword evidence="2" id="KW-1185">Reference proteome</keyword>
<dbReference type="AlphaFoldDB" id="A0A8T2Q152"/>
<comment type="caution">
    <text evidence="1">The sequence shown here is derived from an EMBL/GenBank/DDBJ whole genome shotgun (WGS) entry which is preliminary data.</text>
</comment>
<proteinExistence type="predicted"/>
<evidence type="ECO:0000313" key="1">
    <source>
        <dbReference type="EMBL" id="KAH7277313.1"/>
    </source>
</evidence>
<dbReference type="EMBL" id="CM035444">
    <property type="protein sequence ID" value="KAH7277313.1"/>
    <property type="molecule type" value="Genomic_DNA"/>
</dbReference>
<accession>A0A8T2Q152</accession>
<evidence type="ECO:0000313" key="2">
    <source>
        <dbReference type="Proteomes" id="UP000825935"/>
    </source>
</evidence>
<organism evidence="1 2">
    <name type="scientific">Ceratopteris richardii</name>
    <name type="common">Triangle waterfern</name>
    <dbReference type="NCBI Taxonomy" id="49495"/>
    <lineage>
        <taxon>Eukaryota</taxon>
        <taxon>Viridiplantae</taxon>
        <taxon>Streptophyta</taxon>
        <taxon>Embryophyta</taxon>
        <taxon>Tracheophyta</taxon>
        <taxon>Polypodiopsida</taxon>
        <taxon>Polypodiidae</taxon>
        <taxon>Polypodiales</taxon>
        <taxon>Pteridineae</taxon>
        <taxon>Pteridaceae</taxon>
        <taxon>Parkerioideae</taxon>
        <taxon>Ceratopteris</taxon>
    </lineage>
</organism>
<gene>
    <name evidence="1" type="ORF">KP509_39G045000</name>
</gene>
<dbReference type="Proteomes" id="UP000825935">
    <property type="component" value="Chromosome 39"/>
</dbReference>
<protein>
    <submittedName>
        <fullName evidence="1">Uncharacterized protein</fullName>
    </submittedName>
</protein>
<sequence>MCPASQNLKDNFSFQRNMLRPLPCLSGHNLYHSQKHQERDPLGDKALQTLSSTSSYYIQFEPKSWHLLIMPILILQLVKATTFAKGPLVMLIYVVHSTF</sequence>
<reference evidence="1" key="1">
    <citation type="submission" date="2021-08" db="EMBL/GenBank/DDBJ databases">
        <title>WGS assembly of Ceratopteris richardii.</title>
        <authorList>
            <person name="Marchant D.B."/>
            <person name="Chen G."/>
            <person name="Jenkins J."/>
            <person name="Shu S."/>
            <person name="Leebens-Mack J."/>
            <person name="Grimwood J."/>
            <person name="Schmutz J."/>
            <person name="Soltis P."/>
            <person name="Soltis D."/>
            <person name="Chen Z.-H."/>
        </authorList>
    </citation>
    <scope>NUCLEOTIDE SEQUENCE</scope>
    <source>
        <strain evidence="1">Whitten #5841</strain>
        <tissue evidence="1">Leaf</tissue>
    </source>
</reference>